<proteinExistence type="predicted"/>
<name>L0L066_METHD</name>
<dbReference type="STRING" id="867904.Metho_1548"/>
<feature type="transmembrane region" description="Helical" evidence="1">
    <location>
        <begin position="218"/>
        <end position="245"/>
    </location>
</feature>
<dbReference type="HOGENOM" id="CLU_048986_1_0_2"/>
<sequence>MDTLVICIDRDNDLGEKAKVSSPIIGREENIKAAVALSIADPEDSDSNTIFGGVKVLDELRAKGLDAELITFAGDKKVGLTSDQKISQQLDDVLAKYHASNAIFISDGAEDETLLPIVQSRIKINSVKRIVIMQSSNLESTYYILKHAFNDPKISQTFFVPVGLAALIYSIFLLASYPEGAIIGILAAVGLYMLYRGFGDTVTVIWNKIKDDFHMGRLVIVTHTAALMVIVVAFVQGIVSVWQYYTQAGIWYHGLVPLTTVFIHSSVWWLVLAAIIVNFGRMMNMYLHGKFSLRQISSSFYAFSFGILFWGATTYILAFDPTIEGFQPSIVSGLQYFIYSIVIAIVIALAGIRISASPIRK</sequence>
<dbReference type="AlphaFoldDB" id="L0L066"/>
<gene>
    <name evidence="2" type="ordered locus">Metho_1548</name>
</gene>
<dbReference type="Proteomes" id="UP000010866">
    <property type="component" value="Chromosome"/>
</dbReference>
<evidence type="ECO:0000313" key="2">
    <source>
        <dbReference type="EMBL" id="AGB49748.1"/>
    </source>
</evidence>
<dbReference type="PANTHER" id="PTHR38815">
    <property type="entry name" value="HYPOTHETICAL MEMBRANE PROTEIN, CONSERVED, DUF373 FAMILY"/>
    <property type="match status" value="1"/>
</dbReference>
<dbReference type="GeneID" id="14407357"/>
<reference evidence="3" key="1">
    <citation type="submission" date="2012-02" db="EMBL/GenBank/DDBJ databases">
        <title>Complete sequence of chromosome of Methanomethylovorans hollandica DSM 15978.</title>
        <authorList>
            <person name="Lucas S."/>
            <person name="Copeland A."/>
            <person name="Lapidus A."/>
            <person name="Glavina del Rio T."/>
            <person name="Dalin E."/>
            <person name="Tice H."/>
            <person name="Bruce D."/>
            <person name="Goodwin L."/>
            <person name="Pitluck S."/>
            <person name="Peters L."/>
            <person name="Mikhailova N."/>
            <person name="Held B."/>
            <person name="Kyrpides N."/>
            <person name="Mavromatis K."/>
            <person name="Ivanova N."/>
            <person name="Brettin T."/>
            <person name="Detter J.C."/>
            <person name="Han C."/>
            <person name="Larimer F."/>
            <person name="Land M."/>
            <person name="Hauser L."/>
            <person name="Markowitz V."/>
            <person name="Cheng J.-F."/>
            <person name="Hugenholtz P."/>
            <person name="Woyke T."/>
            <person name="Wu D."/>
            <person name="Spring S."/>
            <person name="Schroeder M."/>
            <person name="Brambilla E."/>
            <person name="Klenk H.-P."/>
            <person name="Eisen J.A."/>
        </authorList>
    </citation>
    <scope>NUCLEOTIDE SEQUENCE [LARGE SCALE GENOMIC DNA]</scope>
    <source>
        <strain evidence="3">DSM 15978 / NBRC 107637 / DMS1</strain>
    </source>
</reference>
<feature type="transmembrane region" description="Helical" evidence="1">
    <location>
        <begin position="337"/>
        <end position="356"/>
    </location>
</feature>
<feature type="transmembrane region" description="Helical" evidence="1">
    <location>
        <begin position="300"/>
        <end position="317"/>
    </location>
</feature>
<dbReference type="KEGG" id="mhz:Metho_1548"/>
<keyword evidence="1" id="KW-0812">Transmembrane</keyword>
<feature type="transmembrane region" description="Helical" evidence="1">
    <location>
        <begin position="158"/>
        <end position="175"/>
    </location>
</feature>
<organism evidence="2 3">
    <name type="scientific">Methanomethylovorans hollandica (strain DSM 15978 / NBRC 107637 / DMS1)</name>
    <dbReference type="NCBI Taxonomy" id="867904"/>
    <lineage>
        <taxon>Archaea</taxon>
        <taxon>Methanobacteriati</taxon>
        <taxon>Methanobacteriota</taxon>
        <taxon>Stenosarchaea group</taxon>
        <taxon>Methanomicrobia</taxon>
        <taxon>Methanosarcinales</taxon>
        <taxon>Methanosarcinaceae</taxon>
        <taxon>Methanomethylovorans</taxon>
    </lineage>
</organism>
<keyword evidence="3" id="KW-1185">Reference proteome</keyword>
<evidence type="ECO:0000313" key="3">
    <source>
        <dbReference type="Proteomes" id="UP000010866"/>
    </source>
</evidence>
<keyword evidence="1" id="KW-0472">Membrane</keyword>
<feature type="transmembrane region" description="Helical" evidence="1">
    <location>
        <begin position="251"/>
        <end position="279"/>
    </location>
</feature>
<dbReference type="OrthoDB" id="31282at2157"/>
<accession>L0L066</accession>
<dbReference type="InterPro" id="IPR007254">
    <property type="entry name" value="DUF373"/>
</dbReference>
<dbReference type="PANTHER" id="PTHR38815:SF1">
    <property type="entry name" value="DUF373 FAMILY PROTEIN"/>
    <property type="match status" value="1"/>
</dbReference>
<dbReference type="Pfam" id="PF04123">
    <property type="entry name" value="DUF373"/>
    <property type="match status" value="1"/>
</dbReference>
<protein>
    <submittedName>
        <fullName evidence="2">Putative membrane protein</fullName>
    </submittedName>
</protein>
<feature type="transmembrane region" description="Helical" evidence="1">
    <location>
        <begin position="181"/>
        <end position="198"/>
    </location>
</feature>
<keyword evidence="1" id="KW-1133">Transmembrane helix</keyword>
<dbReference type="EMBL" id="CP003362">
    <property type="protein sequence ID" value="AGB49748.1"/>
    <property type="molecule type" value="Genomic_DNA"/>
</dbReference>
<evidence type="ECO:0000256" key="1">
    <source>
        <dbReference type="SAM" id="Phobius"/>
    </source>
</evidence>
<dbReference type="RefSeq" id="WP_015324913.1">
    <property type="nucleotide sequence ID" value="NC_019977.1"/>
</dbReference>